<proteinExistence type="predicted"/>
<comment type="caution">
    <text evidence="1">The sequence shown here is derived from an EMBL/GenBank/DDBJ whole genome shotgun (WGS) entry which is preliminary data.</text>
</comment>
<evidence type="ECO:0000313" key="1">
    <source>
        <dbReference type="EMBL" id="KAH3730037.1"/>
    </source>
</evidence>
<sequence>MSVIFCQTLPLLKIRNLDFLGLKAILAHDTTSSSADWIHRACMWDSVVMVRSSINPLCGRRLISV</sequence>
<evidence type="ECO:0000313" key="2">
    <source>
        <dbReference type="Proteomes" id="UP000828390"/>
    </source>
</evidence>
<dbReference type="Proteomes" id="UP000828390">
    <property type="component" value="Unassembled WGS sequence"/>
</dbReference>
<keyword evidence="2" id="KW-1185">Reference proteome</keyword>
<accession>A0A9D4CRS5</accession>
<dbReference type="EMBL" id="JAIWYP010000012">
    <property type="protein sequence ID" value="KAH3730037.1"/>
    <property type="molecule type" value="Genomic_DNA"/>
</dbReference>
<organism evidence="1 2">
    <name type="scientific">Dreissena polymorpha</name>
    <name type="common">Zebra mussel</name>
    <name type="synonym">Mytilus polymorpha</name>
    <dbReference type="NCBI Taxonomy" id="45954"/>
    <lineage>
        <taxon>Eukaryota</taxon>
        <taxon>Metazoa</taxon>
        <taxon>Spiralia</taxon>
        <taxon>Lophotrochozoa</taxon>
        <taxon>Mollusca</taxon>
        <taxon>Bivalvia</taxon>
        <taxon>Autobranchia</taxon>
        <taxon>Heteroconchia</taxon>
        <taxon>Euheterodonta</taxon>
        <taxon>Imparidentia</taxon>
        <taxon>Neoheterodontei</taxon>
        <taxon>Myida</taxon>
        <taxon>Dreissenoidea</taxon>
        <taxon>Dreissenidae</taxon>
        <taxon>Dreissena</taxon>
    </lineage>
</organism>
<dbReference type="AlphaFoldDB" id="A0A9D4CRS5"/>
<protein>
    <submittedName>
        <fullName evidence="1">Uncharacterized protein</fullName>
    </submittedName>
</protein>
<name>A0A9D4CRS5_DREPO</name>
<reference evidence="1" key="2">
    <citation type="submission" date="2020-11" db="EMBL/GenBank/DDBJ databases">
        <authorList>
            <person name="McCartney M.A."/>
            <person name="Auch B."/>
            <person name="Kono T."/>
            <person name="Mallez S."/>
            <person name="Becker A."/>
            <person name="Gohl D.M."/>
            <person name="Silverstein K.A.T."/>
            <person name="Koren S."/>
            <person name="Bechman K.B."/>
            <person name="Herman A."/>
            <person name="Abrahante J.E."/>
            <person name="Garbe J."/>
        </authorList>
    </citation>
    <scope>NUCLEOTIDE SEQUENCE</scope>
    <source>
        <strain evidence="1">Duluth1</strain>
        <tissue evidence="1">Whole animal</tissue>
    </source>
</reference>
<gene>
    <name evidence="1" type="ORF">DPMN_056015</name>
</gene>
<reference evidence="1" key="1">
    <citation type="journal article" date="2019" name="bioRxiv">
        <title>The Genome of the Zebra Mussel, Dreissena polymorpha: A Resource for Invasive Species Research.</title>
        <authorList>
            <person name="McCartney M.A."/>
            <person name="Auch B."/>
            <person name="Kono T."/>
            <person name="Mallez S."/>
            <person name="Zhang Y."/>
            <person name="Obille A."/>
            <person name="Becker A."/>
            <person name="Abrahante J.E."/>
            <person name="Garbe J."/>
            <person name="Badalamenti J.P."/>
            <person name="Herman A."/>
            <person name="Mangelson H."/>
            <person name="Liachko I."/>
            <person name="Sullivan S."/>
            <person name="Sone E.D."/>
            <person name="Koren S."/>
            <person name="Silverstein K.A.T."/>
            <person name="Beckman K.B."/>
            <person name="Gohl D.M."/>
        </authorList>
    </citation>
    <scope>NUCLEOTIDE SEQUENCE</scope>
    <source>
        <strain evidence="1">Duluth1</strain>
        <tissue evidence="1">Whole animal</tissue>
    </source>
</reference>